<dbReference type="EMBL" id="ML976060">
    <property type="protein sequence ID" value="KAF1940598.1"/>
    <property type="molecule type" value="Genomic_DNA"/>
</dbReference>
<evidence type="ECO:0000313" key="1">
    <source>
        <dbReference type="EMBL" id="KAF1940598.1"/>
    </source>
</evidence>
<name>A0A6A5SLT1_9PLEO</name>
<protein>
    <submittedName>
        <fullName evidence="1">Uncharacterized protein</fullName>
    </submittedName>
</protein>
<sequence>MLVYRVEGIAKLVPQPHSEYGELTEDVYMAKPTPTEDDIEMEVSELLANTGPVPLPYILEQLYPFGFGHETAIAEVVQRITSWTMNGENFGLANESWPSSAQVARFFYTAYGTTPTELVDWFEPLLLRADDLTIPLHEVAYRDHDDGLWYARFVNEYDEYISDDEENLHRRGEARVVYMFENAHENMSALLDDAGVWDNDQKRYVKKA</sequence>
<proteinExistence type="predicted"/>
<evidence type="ECO:0000313" key="2">
    <source>
        <dbReference type="Proteomes" id="UP000800038"/>
    </source>
</evidence>
<gene>
    <name evidence="1" type="ORF">EJ02DRAFT_435475</name>
</gene>
<dbReference type="AlphaFoldDB" id="A0A6A5SLT1"/>
<organism evidence="1 2">
    <name type="scientific">Clathrospora elynae</name>
    <dbReference type="NCBI Taxonomy" id="706981"/>
    <lineage>
        <taxon>Eukaryota</taxon>
        <taxon>Fungi</taxon>
        <taxon>Dikarya</taxon>
        <taxon>Ascomycota</taxon>
        <taxon>Pezizomycotina</taxon>
        <taxon>Dothideomycetes</taxon>
        <taxon>Pleosporomycetidae</taxon>
        <taxon>Pleosporales</taxon>
        <taxon>Diademaceae</taxon>
        <taxon>Clathrospora</taxon>
    </lineage>
</organism>
<reference evidence="1" key="1">
    <citation type="journal article" date="2020" name="Stud. Mycol.">
        <title>101 Dothideomycetes genomes: a test case for predicting lifestyles and emergence of pathogens.</title>
        <authorList>
            <person name="Haridas S."/>
            <person name="Albert R."/>
            <person name="Binder M."/>
            <person name="Bloem J."/>
            <person name="Labutti K."/>
            <person name="Salamov A."/>
            <person name="Andreopoulos B."/>
            <person name="Baker S."/>
            <person name="Barry K."/>
            <person name="Bills G."/>
            <person name="Bluhm B."/>
            <person name="Cannon C."/>
            <person name="Castanera R."/>
            <person name="Culley D."/>
            <person name="Daum C."/>
            <person name="Ezra D."/>
            <person name="Gonzalez J."/>
            <person name="Henrissat B."/>
            <person name="Kuo A."/>
            <person name="Liang C."/>
            <person name="Lipzen A."/>
            <person name="Lutzoni F."/>
            <person name="Magnuson J."/>
            <person name="Mondo S."/>
            <person name="Nolan M."/>
            <person name="Ohm R."/>
            <person name="Pangilinan J."/>
            <person name="Park H.-J."/>
            <person name="Ramirez L."/>
            <person name="Alfaro M."/>
            <person name="Sun H."/>
            <person name="Tritt A."/>
            <person name="Yoshinaga Y."/>
            <person name="Zwiers L.-H."/>
            <person name="Turgeon B."/>
            <person name="Goodwin S."/>
            <person name="Spatafora J."/>
            <person name="Crous P."/>
            <person name="Grigoriev I."/>
        </authorList>
    </citation>
    <scope>NUCLEOTIDE SEQUENCE</scope>
    <source>
        <strain evidence="1">CBS 161.51</strain>
    </source>
</reference>
<keyword evidence="2" id="KW-1185">Reference proteome</keyword>
<dbReference type="Proteomes" id="UP000800038">
    <property type="component" value="Unassembled WGS sequence"/>
</dbReference>
<accession>A0A6A5SLT1</accession>